<dbReference type="RefSeq" id="WP_380424539.1">
    <property type="nucleotide sequence ID" value="NZ_JBHRZV010000004.1"/>
</dbReference>
<evidence type="ECO:0000313" key="2">
    <source>
        <dbReference type="EMBL" id="MFC3927244.1"/>
    </source>
</evidence>
<accession>A0ABV8CSY5</accession>
<reference evidence="3" key="1">
    <citation type="journal article" date="2019" name="Int. J. Syst. Evol. Microbiol.">
        <title>The Global Catalogue of Microorganisms (GCM) 10K type strain sequencing project: providing services to taxonomists for standard genome sequencing and annotation.</title>
        <authorList>
            <consortium name="The Broad Institute Genomics Platform"/>
            <consortium name="The Broad Institute Genome Sequencing Center for Infectious Disease"/>
            <person name="Wu L."/>
            <person name="Ma J."/>
        </authorList>
    </citation>
    <scope>NUCLEOTIDE SEQUENCE [LARGE SCALE GENOMIC DNA]</scope>
    <source>
        <strain evidence="3">CCUG 67170</strain>
    </source>
</reference>
<keyword evidence="3" id="KW-1185">Reference proteome</keyword>
<protein>
    <submittedName>
        <fullName evidence="2">Uncharacterized protein</fullName>
    </submittedName>
</protein>
<evidence type="ECO:0000256" key="1">
    <source>
        <dbReference type="SAM" id="MobiDB-lite"/>
    </source>
</evidence>
<name>A0ABV8CSY5_9STRE</name>
<comment type="caution">
    <text evidence="2">The sequence shown here is derived from an EMBL/GenBank/DDBJ whole genome shotgun (WGS) entry which is preliminary data.</text>
</comment>
<proteinExistence type="predicted"/>
<evidence type="ECO:0000313" key="3">
    <source>
        <dbReference type="Proteomes" id="UP001595807"/>
    </source>
</evidence>
<sequence length="80" mass="8537">MAIFSSKAFIGSFYQGDEGQGLPFHCKGFAVDRQLWRTSNLAAGLVWVSFAMDHSRAGQRTSASKADSPGLSSLGCPPQV</sequence>
<organism evidence="2 3">
    <name type="scientific">Streptococcus caprae</name>
    <dbReference type="NCBI Taxonomy" id="1640501"/>
    <lineage>
        <taxon>Bacteria</taxon>
        <taxon>Bacillati</taxon>
        <taxon>Bacillota</taxon>
        <taxon>Bacilli</taxon>
        <taxon>Lactobacillales</taxon>
        <taxon>Streptococcaceae</taxon>
        <taxon>Streptococcus</taxon>
    </lineage>
</organism>
<dbReference type="Proteomes" id="UP001595807">
    <property type="component" value="Unassembled WGS sequence"/>
</dbReference>
<dbReference type="EMBL" id="JBHRZV010000004">
    <property type="protein sequence ID" value="MFC3927244.1"/>
    <property type="molecule type" value="Genomic_DNA"/>
</dbReference>
<feature type="region of interest" description="Disordered" evidence="1">
    <location>
        <begin position="59"/>
        <end position="80"/>
    </location>
</feature>
<gene>
    <name evidence="2" type="ORF">ACFORF_01160</name>
</gene>